<gene>
    <name evidence="1" type="ORF">AAG570_013566</name>
</gene>
<dbReference type="InterPro" id="IPR028082">
    <property type="entry name" value="Peripla_BP_I"/>
</dbReference>
<accession>A0ABD0YEG4</accession>
<name>A0ABD0YEG4_9HEMI</name>
<sequence length="213" mass="24509">MASKRRNMFHKNKTQETTENENDLFDLVFRASQSSLQLQLAPSLEHQTAAMLSILERYKWHRFSVVTSQIAGHDDFIQAIRERITEVQDRFKKSFGASERRSSNLVAENELESLIGGRRKCGQFKHPYKTFPPLFREDNIRKSGRASSTLLQIGFLIFRLSVKKVPEKCVFAIEVSPFQSSVGIPRYSPVKGNEPDLPAGCVFCRRLWEDKQV</sequence>
<proteinExistence type="predicted"/>
<dbReference type="SUPFAM" id="SSF53822">
    <property type="entry name" value="Periplasmic binding protein-like I"/>
    <property type="match status" value="1"/>
</dbReference>
<keyword evidence="2" id="KW-1185">Reference proteome</keyword>
<protein>
    <recommendedName>
        <fullName evidence="3">Receptor ligand binding region domain-containing protein</fullName>
    </recommendedName>
</protein>
<evidence type="ECO:0000313" key="1">
    <source>
        <dbReference type="EMBL" id="KAL1129034.1"/>
    </source>
</evidence>
<dbReference type="AlphaFoldDB" id="A0ABD0YEG4"/>
<evidence type="ECO:0008006" key="3">
    <source>
        <dbReference type="Google" id="ProtNLM"/>
    </source>
</evidence>
<organism evidence="1 2">
    <name type="scientific">Ranatra chinensis</name>
    <dbReference type="NCBI Taxonomy" id="642074"/>
    <lineage>
        <taxon>Eukaryota</taxon>
        <taxon>Metazoa</taxon>
        <taxon>Ecdysozoa</taxon>
        <taxon>Arthropoda</taxon>
        <taxon>Hexapoda</taxon>
        <taxon>Insecta</taxon>
        <taxon>Pterygota</taxon>
        <taxon>Neoptera</taxon>
        <taxon>Paraneoptera</taxon>
        <taxon>Hemiptera</taxon>
        <taxon>Heteroptera</taxon>
        <taxon>Panheteroptera</taxon>
        <taxon>Nepomorpha</taxon>
        <taxon>Nepidae</taxon>
        <taxon>Ranatrinae</taxon>
        <taxon>Ranatra</taxon>
    </lineage>
</organism>
<dbReference type="Gene3D" id="3.40.50.2300">
    <property type="match status" value="2"/>
</dbReference>
<comment type="caution">
    <text evidence="1">The sequence shown here is derived from an EMBL/GenBank/DDBJ whole genome shotgun (WGS) entry which is preliminary data.</text>
</comment>
<dbReference type="Proteomes" id="UP001558652">
    <property type="component" value="Unassembled WGS sequence"/>
</dbReference>
<dbReference type="EMBL" id="JBFDAA010000009">
    <property type="protein sequence ID" value="KAL1129034.1"/>
    <property type="molecule type" value="Genomic_DNA"/>
</dbReference>
<reference evidence="1 2" key="1">
    <citation type="submission" date="2024-07" db="EMBL/GenBank/DDBJ databases">
        <title>Chromosome-level genome assembly of the water stick insect Ranatra chinensis (Heteroptera: Nepidae).</title>
        <authorList>
            <person name="Liu X."/>
        </authorList>
    </citation>
    <scope>NUCLEOTIDE SEQUENCE [LARGE SCALE GENOMIC DNA]</scope>
    <source>
        <strain evidence="1">Cailab_2021Rc</strain>
        <tissue evidence="1">Muscle</tissue>
    </source>
</reference>
<evidence type="ECO:0000313" key="2">
    <source>
        <dbReference type="Proteomes" id="UP001558652"/>
    </source>
</evidence>